<keyword evidence="5 7" id="KW-1133">Transmembrane helix</keyword>
<dbReference type="SUPFAM" id="SSF161098">
    <property type="entry name" value="MetI-like"/>
    <property type="match status" value="1"/>
</dbReference>
<dbReference type="AlphaFoldDB" id="U4TQV5"/>
<dbReference type="EMBL" id="KI271610">
    <property type="protein sequence ID" value="ERL63882.1"/>
    <property type="molecule type" value="Genomic_DNA"/>
</dbReference>
<comment type="similarity">
    <text evidence="7">Belongs to the binding-protein-dependent transport system permease family.</text>
</comment>
<accession>U4TQV5</accession>
<feature type="transmembrane region" description="Helical" evidence="7">
    <location>
        <begin position="68"/>
        <end position="92"/>
    </location>
</feature>
<dbReference type="OrthoDB" id="9771544at2"/>
<gene>
    <name evidence="9" type="primary">yesQ</name>
    <name evidence="9" type="ORF">L248_1823</name>
</gene>
<dbReference type="Pfam" id="PF00528">
    <property type="entry name" value="BPD_transp_1"/>
    <property type="match status" value="1"/>
</dbReference>
<evidence type="ECO:0000256" key="6">
    <source>
        <dbReference type="ARBA" id="ARBA00023136"/>
    </source>
</evidence>
<evidence type="ECO:0000256" key="3">
    <source>
        <dbReference type="ARBA" id="ARBA00022475"/>
    </source>
</evidence>
<dbReference type="eggNOG" id="COG0395">
    <property type="taxonomic scope" value="Bacteria"/>
</dbReference>
<dbReference type="GO" id="GO:0005886">
    <property type="term" value="C:plasma membrane"/>
    <property type="evidence" value="ECO:0007669"/>
    <property type="project" value="UniProtKB-SubCell"/>
</dbReference>
<keyword evidence="6 7" id="KW-0472">Membrane</keyword>
<keyword evidence="10" id="KW-1185">Reference proteome</keyword>
<evidence type="ECO:0000313" key="9">
    <source>
        <dbReference type="EMBL" id="ERL63882.1"/>
    </source>
</evidence>
<keyword evidence="4 7" id="KW-0812">Transmembrane</keyword>
<feature type="transmembrane region" description="Helical" evidence="7">
    <location>
        <begin position="12"/>
        <end position="29"/>
    </location>
</feature>
<dbReference type="Proteomes" id="UP000030647">
    <property type="component" value="Unassembled WGS sequence"/>
</dbReference>
<comment type="subcellular location">
    <subcellularLocation>
        <location evidence="1 7">Cell membrane</location>
        <topology evidence="1 7">Multi-pass membrane protein</topology>
    </subcellularLocation>
</comment>
<dbReference type="InterPro" id="IPR035906">
    <property type="entry name" value="MetI-like_sf"/>
</dbReference>
<evidence type="ECO:0000256" key="2">
    <source>
        <dbReference type="ARBA" id="ARBA00022448"/>
    </source>
</evidence>
<evidence type="ECO:0000259" key="8">
    <source>
        <dbReference type="PROSITE" id="PS50928"/>
    </source>
</evidence>
<dbReference type="RefSeq" id="WP_022530829.1">
    <property type="nucleotide sequence ID" value="NZ_KI271610.1"/>
</dbReference>
<feature type="domain" description="ABC transmembrane type-1" evidence="8">
    <location>
        <begin position="69"/>
        <end position="260"/>
    </location>
</feature>
<evidence type="ECO:0000256" key="1">
    <source>
        <dbReference type="ARBA" id="ARBA00004651"/>
    </source>
</evidence>
<organism evidence="9 10">
    <name type="scientific">Schleiferilactobacillus shenzhenensis LY-73</name>
    <dbReference type="NCBI Taxonomy" id="1231336"/>
    <lineage>
        <taxon>Bacteria</taxon>
        <taxon>Bacillati</taxon>
        <taxon>Bacillota</taxon>
        <taxon>Bacilli</taxon>
        <taxon>Lactobacillales</taxon>
        <taxon>Lactobacillaceae</taxon>
        <taxon>Schleiferilactobacillus</taxon>
    </lineage>
</organism>
<evidence type="ECO:0000256" key="5">
    <source>
        <dbReference type="ARBA" id="ARBA00022989"/>
    </source>
</evidence>
<proteinExistence type="inferred from homology"/>
<dbReference type="CDD" id="cd06261">
    <property type="entry name" value="TM_PBP2"/>
    <property type="match status" value="1"/>
</dbReference>
<evidence type="ECO:0000256" key="7">
    <source>
        <dbReference type="RuleBase" id="RU363032"/>
    </source>
</evidence>
<feature type="transmembrane region" description="Helical" evidence="7">
    <location>
        <begin position="104"/>
        <end position="128"/>
    </location>
</feature>
<keyword evidence="2 7" id="KW-0813">Transport</keyword>
<dbReference type="Gene3D" id="1.10.3720.10">
    <property type="entry name" value="MetI-like"/>
    <property type="match status" value="1"/>
</dbReference>
<feature type="transmembrane region" description="Helical" evidence="7">
    <location>
        <begin position="239"/>
        <end position="259"/>
    </location>
</feature>
<dbReference type="GO" id="GO:0055085">
    <property type="term" value="P:transmembrane transport"/>
    <property type="evidence" value="ECO:0007669"/>
    <property type="project" value="InterPro"/>
</dbReference>
<protein>
    <submittedName>
        <fullName evidence="9">YesQ</fullName>
    </submittedName>
</protein>
<reference evidence="10" key="1">
    <citation type="journal article" date="2013" name="Genome Announc.">
        <title>Whole-Genome Sequencing of Lactobacillus shenzhenensis Strain LY-73T.</title>
        <authorList>
            <person name="Lin Z."/>
            <person name="Liu Z."/>
            <person name="Yang R."/>
            <person name="Zou Y."/>
            <person name="Wan D."/>
            <person name="Chen J."/>
            <person name="Guo M."/>
            <person name="Zhao J."/>
            <person name="Fang C."/>
            <person name="Yang R."/>
            <person name="Liu F."/>
        </authorList>
    </citation>
    <scope>NUCLEOTIDE SEQUENCE [LARGE SCALE GENOMIC DNA]</scope>
    <source>
        <strain evidence="10">LY-73</strain>
    </source>
</reference>
<sequence length="276" mass="31544">MSKKKIKMMTYIPLVFIGIISIVPFLWLVRSALMNNTEIFEFPPKMIPTKWLWSNFSEVFKVIDFKTYLLNTFIIIVPVIIGTVVTSCMCGYAFARLNFKYKNFWFAIVIATMMLPSAVTLIPTFIMWSKLGAVNTFWPLILPAFFGGGGFNIFLMRQFFTAIPEELDEAAILDGATRFQIFWKIMLPLVKPAMLVVGFFTFMNTWNDFFNPLIYLNDPKKQTLALGLLQLQGSYSSEWNLLMAASTLMTIPAVIIFFFGQKYFIQGISLTSGSKS</sequence>
<keyword evidence="3" id="KW-1003">Cell membrane</keyword>
<dbReference type="PROSITE" id="PS50928">
    <property type="entry name" value="ABC_TM1"/>
    <property type="match status" value="1"/>
</dbReference>
<feature type="transmembrane region" description="Helical" evidence="7">
    <location>
        <begin position="140"/>
        <end position="160"/>
    </location>
</feature>
<dbReference type="PANTHER" id="PTHR43744:SF8">
    <property type="entry name" value="SN-GLYCEROL-3-PHOSPHATE TRANSPORT SYSTEM PERMEASE PROTEIN UGPE"/>
    <property type="match status" value="1"/>
</dbReference>
<dbReference type="InterPro" id="IPR000515">
    <property type="entry name" value="MetI-like"/>
</dbReference>
<feature type="transmembrane region" description="Helical" evidence="7">
    <location>
        <begin position="181"/>
        <end position="203"/>
    </location>
</feature>
<evidence type="ECO:0000256" key="4">
    <source>
        <dbReference type="ARBA" id="ARBA00022692"/>
    </source>
</evidence>
<dbReference type="HOGENOM" id="CLU_016047_1_1_9"/>
<dbReference type="STRING" id="1231336.L248_1823"/>
<evidence type="ECO:0000313" key="10">
    <source>
        <dbReference type="Proteomes" id="UP000030647"/>
    </source>
</evidence>
<dbReference type="PANTHER" id="PTHR43744">
    <property type="entry name" value="ABC TRANSPORTER PERMEASE PROTEIN MG189-RELATED-RELATED"/>
    <property type="match status" value="1"/>
</dbReference>
<name>U4TQV5_9LACO</name>